<feature type="transmembrane region" description="Helical" evidence="1">
    <location>
        <begin position="82"/>
        <end position="104"/>
    </location>
</feature>
<dbReference type="OrthoDB" id="2382105at2"/>
<feature type="transmembrane region" description="Helical" evidence="1">
    <location>
        <begin position="12"/>
        <end position="34"/>
    </location>
</feature>
<keyword evidence="1" id="KW-0472">Membrane</keyword>
<evidence type="ECO:0000256" key="1">
    <source>
        <dbReference type="SAM" id="Phobius"/>
    </source>
</evidence>
<reference evidence="2 3" key="1">
    <citation type="journal article" date="2015" name="Int. J. Syst. Evol. Microbiol.">
        <title>Tumebacillus algifaecis sp. nov., isolated from decomposing algal scum.</title>
        <authorList>
            <person name="Wu Y.F."/>
            <person name="Zhang B."/>
            <person name="Xing P."/>
            <person name="Wu Q.L."/>
            <person name="Liu S.J."/>
        </authorList>
    </citation>
    <scope>NUCLEOTIDE SEQUENCE [LARGE SCALE GENOMIC DNA]</scope>
    <source>
        <strain evidence="2 3">THMBR28</strain>
    </source>
</reference>
<evidence type="ECO:0000313" key="2">
    <source>
        <dbReference type="EMBL" id="ASS74534.1"/>
    </source>
</evidence>
<protein>
    <submittedName>
        <fullName evidence="2">Uncharacterized protein</fullName>
    </submittedName>
</protein>
<name>A0A223CZC9_9BACL</name>
<evidence type="ECO:0000313" key="3">
    <source>
        <dbReference type="Proteomes" id="UP000214688"/>
    </source>
</evidence>
<dbReference type="RefSeq" id="WP_094235786.1">
    <property type="nucleotide sequence ID" value="NZ_CP022657.1"/>
</dbReference>
<accession>A0A223CZC9</accession>
<keyword evidence="3" id="KW-1185">Reference proteome</keyword>
<keyword evidence="1" id="KW-1133">Transmembrane helix</keyword>
<keyword evidence="1" id="KW-0812">Transmembrane</keyword>
<dbReference type="AlphaFoldDB" id="A0A223CZC9"/>
<dbReference type="KEGG" id="tab:CIG75_05665"/>
<dbReference type="EMBL" id="CP022657">
    <property type="protein sequence ID" value="ASS74534.1"/>
    <property type="molecule type" value="Genomic_DNA"/>
</dbReference>
<gene>
    <name evidence="2" type="ORF">CIG75_05665</name>
</gene>
<sequence length="137" mass="15659">MKNVFDMLQNDSSFALLFFIYYALLPLFVQLLIVFLAKQKISVLRFLYGIPVFLIGHLYLANLLIGLMTADPDVVREGMESLQLLLFAVSFTAMILTSVILRIFYKLEGKAYLRGLLQYLVGLIVLALGFWLIVLQF</sequence>
<feature type="transmembrane region" description="Helical" evidence="1">
    <location>
        <begin position="116"/>
        <end position="134"/>
    </location>
</feature>
<organism evidence="2 3">
    <name type="scientific">Tumebacillus algifaecis</name>
    <dbReference type="NCBI Taxonomy" id="1214604"/>
    <lineage>
        <taxon>Bacteria</taxon>
        <taxon>Bacillati</taxon>
        <taxon>Bacillota</taxon>
        <taxon>Bacilli</taxon>
        <taxon>Bacillales</taxon>
        <taxon>Alicyclobacillaceae</taxon>
        <taxon>Tumebacillus</taxon>
    </lineage>
</organism>
<dbReference type="Proteomes" id="UP000214688">
    <property type="component" value="Chromosome"/>
</dbReference>
<feature type="transmembrane region" description="Helical" evidence="1">
    <location>
        <begin position="46"/>
        <end position="70"/>
    </location>
</feature>
<proteinExistence type="predicted"/>